<reference evidence="10 11" key="1">
    <citation type="journal article" date="2014" name="Curr. Biol.">
        <title>The genome of the clonal raider ant Cerapachys biroi.</title>
        <authorList>
            <person name="Oxley P.R."/>
            <person name="Ji L."/>
            <person name="Fetter-Pruneda I."/>
            <person name="McKenzie S.K."/>
            <person name="Li C."/>
            <person name="Hu H."/>
            <person name="Zhang G."/>
            <person name="Kronauer D.J."/>
        </authorList>
    </citation>
    <scope>NUCLEOTIDE SEQUENCE [LARGE SCALE GENOMIC DNA]</scope>
</reference>
<dbReference type="EC" id="3.6.5.-" evidence="9"/>
<evidence type="ECO:0000256" key="5">
    <source>
        <dbReference type="ARBA" id="ARBA00023054"/>
    </source>
</evidence>
<dbReference type="SUPFAM" id="SSF52540">
    <property type="entry name" value="P-loop containing nucleoside triphosphate hydrolases"/>
    <property type="match status" value="1"/>
</dbReference>
<dbReference type="GO" id="GO:0005737">
    <property type="term" value="C:cytoplasm"/>
    <property type="evidence" value="ECO:0007669"/>
    <property type="project" value="UniProtKB-SubCell"/>
</dbReference>
<dbReference type="FunFam" id="3.40.50.300:FF:000888">
    <property type="entry name" value="GPN-loop GTPase 1"/>
    <property type="match status" value="1"/>
</dbReference>
<dbReference type="Gene3D" id="3.40.50.300">
    <property type="entry name" value="P-loop containing nucleotide triphosphate hydrolases"/>
    <property type="match status" value="1"/>
</dbReference>
<dbReference type="Pfam" id="PF03029">
    <property type="entry name" value="ATP_bind_1"/>
    <property type="match status" value="1"/>
</dbReference>
<dbReference type="AlphaFoldDB" id="A0A026WSH1"/>
<comment type="subunit">
    <text evidence="9">Binds to RNA polymerase II.</text>
</comment>
<evidence type="ECO:0000313" key="11">
    <source>
        <dbReference type="Proteomes" id="UP000053097"/>
    </source>
</evidence>
<dbReference type="OrthoDB" id="243313at2759"/>
<dbReference type="GO" id="GO:0005634">
    <property type="term" value="C:nucleus"/>
    <property type="evidence" value="ECO:0007669"/>
    <property type="project" value="UniProtKB-SubCell"/>
</dbReference>
<keyword evidence="4 9" id="KW-0378">Hydrolase</keyword>
<dbReference type="PANTHER" id="PTHR21231">
    <property type="entry name" value="XPA-BINDING PROTEIN 1-RELATED"/>
    <property type="match status" value="1"/>
</dbReference>
<evidence type="ECO:0000256" key="3">
    <source>
        <dbReference type="ARBA" id="ARBA00022741"/>
    </source>
</evidence>
<evidence type="ECO:0000256" key="9">
    <source>
        <dbReference type="RuleBase" id="RU365059"/>
    </source>
</evidence>
<proteinExistence type="inferred from homology"/>
<comment type="subcellular location">
    <subcellularLocation>
        <location evidence="9">Cytoplasm</location>
    </subcellularLocation>
    <subcellularLocation>
        <location evidence="9">Nucleus</location>
    </subcellularLocation>
</comment>
<accession>A0A026WSH1</accession>
<keyword evidence="3 9" id="KW-0547">Nucleotide-binding</keyword>
<keyword evidence="6 9" id="KW-0342">GTP-binding</keyword>
<evidence type="ECO:0000313" key="10">
    <source>
        <dbReference type="EMBL" id="EZA58039.1"/>
    </source>
</evidence>
<dbReference type="InterPro" id="IPR030230">
    <property type="entry name" value="Gpn1/Npa3/XAB1"/>
</dbReference>
<keyword evidence="5" id="KW-0175">Coiled coil</keyword>
<dbReference type="PANTHER" id="PTHR21231:SF8">
    <property type="entry name" value="GPN-LOOP GTPASE 1"/>
    <property type="match status" value="1"/>
</dbReference>
<evidence type="ECO:0000256" key="2">
    <source>
        <dbReference type="ARBA" id="ARBA00022490"/>
    </source>
</evidence>
<evidence type="ECO:0000256" key="4">
    <source>
        <dbReference type="ARBA" id="ARBA00022801"/>
    </source>
</evidence>
<dbReference type="STRING" id="2015173.A0A026WSH1"/>
<name>A0A026WSH1_OOCBI</name>
<dbReference type="OMA" id="HEVCLEW"/>
<dbReference type="GO" id="GO:0005525">
    <property type="term" value="F:GTP binding"/>
    <property type="evidence" value="ECO:0007669"/>
    <property type="project" value="UniProtKB-KW"/>
</dbReference>
<keyword evidence="7" id="KW-0539">Nucleus</keyword>
<evidence type="ECO:0000256" key="1">
    <source>
        <dbReference type="ARBA" id="ARBA00005290"/>
    </source>
</evidence>
<protein>
    <recommendedName>
        <fullName evidence="9">GPN-loop GTPase</fullName>
        <ecNumber evidence="9">3.6.5.-</ecNumber>
    </recommendedName>
</protein>
<keyword evidence="2 9" id="KW-0963">Cytoplasm</keyword>
<dbReference type="PRINTS" id="PR00449">
    <property type="entry name" value="RASTRNSFRMNG"/>
</dbReference>
<dbReference type="GO" id="GO:0003924">
    <property type="term" value="F:GTPase activity"/>
    <property type="evidence" value="ECO:0007669"/>
    <property type="project" value="InterPro"/>
</dbReference>
<sequence length="285" mass="32169">MPNPACIIVLGMAGAGKTSFVSKLISKLQNTGKPYVINLDPACKETPYSANIDIRDTVNYKEVMKQYNLGPNGSIVTSLNLFTTKFGQVIELIRKASKEHSYVIFDTPGQIEVFTWSASGSIITEALASEFPTIIIYTVDTVRSVSPATFMSNMLYACSILYKTKLPFIIVMNKIDVVEHNYAIEWMHDFMAFQDALENMENDYTYSLICSMSLALDEFYSHLKCCGVSSVTGDGFDECLKLVETAVDEYERYRLSHQLTMLLHFDIMLIRYCITIFTLVSKELE</sequence>
<dbReference type="Proteomes" id="UP000053097">
    <property type="component" value="Unassembled WGS sequence"/>
</dbReference>
<comment type="function">
    <text evidence="8 9">Small GTPase required for proper nuclear import of RNA polymerase II (RNAPII). May act at an RNAP assembly step prior to nuclear import.</text>
</comment>
<evidence type="ECO:0000256" key="8">
    <source>
        <dbReference type="ARBA" id="ARBA00055682"/>
    </source>
</evidence>
<dbReference type="EMBL" id="KK107135">
    <property type="protein sequence ID" value="EZA58039.1"/>
    <property type="molecule type" value="Genomic_DNA"/>
</dbReference>
<dbReference type="InterPro" id="IPR004130">
    <property type="entry name" value="Gpn"/>
</dbReference>
<comment type="similarity">
    <text evidence="1 9">Belongs to the GPN-loop GTPase family.</text>
</comment>
<organism evidence="10 11">
    <name type="scientific">Ooceraea biroi</name>
    <name type="common">Clonal raider ant</name>
    <name type="synonym">Cerapachys biroi</name>
    <dbReference type="NCBI Taxonomy" id="2015173"/>
    <lineage>
        <taxon>Eukaryota</taxon>
        <taxon>Metazoa</taxon>
        <taxon>Ecdysozoa</taxon>
        <taxon>Arthropoda</taxon>
        <taxon>Hexapoda</taxon>
        <taxon>Insecta</taxon>
        <taxon>Pterygota</taxon>
        <taxon>Neoptera</taxon>
        <taxon>Endopterygota</taxon>
        <taxon>Hymenoptera</taxon>
        <taxon>Apocrita</taxon>
        <taxon>Aculeata</taxon>
        <taxon>Formicoidea</taxon>
        <taxon>Formicidae</taxon>
        <taxon>Dorylinae</taxon>
        <taxon>Ooceraea</taxon>
    </lineage>
</organism>
<evidence type="ECO:0000256" key="7">
    <source>
        <dbReference type="ARBA" id="ARBA00023242"/>
    </source>
</evidence>
<gene>
    <name evidence="10" type="ORF">X777_01420</name>
</gene>
<keyword evidence="11" id="KW-1185">Reference proteome</keyword>
<dbReference type="CDD" id="cd17870">
    <property type="entry name" value="GPN1"/>
    <property type="match status" value="1"/>
</dbReference>
<evidence type="ECO:0000256" key="6">
    <source>
        <dbReference type="ARBA" id="ARBA00023134"/>
    </source>
</evidence>
<dbReference type="InterPro" id="IPR027417">
    <property type="entry name" value="P-loop_NTPase"/>
</dbReference>